<dbReference type="AlphaFoldDB" id="A0A5A7PGS0"/>
<accession>A0A5A7PGS0</accession>
<protein>
    <submittedName>
        <fullName evidence="1">Sensor protein VraS</fullName>
    </submittedName>
</protein>
<comment type="caution">
    <text evidence="1">The sequence shown here is derived from an EMBL/GenBank/DDBJ whole genome shotgun (WGS) entry which is preliminary data.</text>
</comment>
<keyword evidence="2" id="KW-1185">Reference proteome</keyword>
<name>A0A5A7PGS0_STRAF</name>
<reference evidence="2" key="1">
    <citation type="journal article" date="2019" name="Curr. Biol.">
        <title>Genome Sequence of Striga asiatica Provides Insight into the Evolution of Plant Parasitism.</title>
        <authorList>
            <person name="Yoshida S."/>
            <person name="Kim S."/>
            <person name="Wafula E.K."/>
            <person name="Tanskanen J."/>
            <person name="Kim Y.M."/>
            <person name="Honaas L."/>
            <person name="Yang Z."/>
            <person name="Spallek T."/>
            <person name="Conn C.E."/>
            <person name="Ichihashi Y."/>
            <person name="Cheong K."/>
            <person name="Cui S."/>
            <person name="Der J.P."/>
            <person name="Gundlach H."/>
            <person name="Jiao Y."/>
            <person name="Hori C."/>
            <person name="Ishida J.K."/>
            <person name="Kasahara H."/>
            <person name="Kiba T."/>
            <person name="Kim M.S."/>
            <person name="Koo N."/>
            <person name="Laohavisit A."/>
            <person name="Lee Y.H."/>
            <person name="Lumba S."/>
            <person name="McCourt P."/>
            <person name="Mortimer J.C."/>
            <person name="Mutuku J.M."/>
            <person name="Nomura T."/>
            <person name="Sasaki-Sekimoto Y."/>
            <person name="Seto Y."/>
            <person name="Wang Y."/>
            <person name="Wakatake T."/>
            <person name="Sakakibara H."/>
            <person name="Demura T."/>
            <person name="Yamaguchi S."/>
            <person name="Yoneyama K."/>
            <person name="Manabe R.I."/>
            <person name="Nelson D.C."/>
            <person name="Schulman A.H."/>
            <person name="Timko M.P."/>
            <person name="dePamphilis C.W."/>
            <person name="Choi D."/>
            <person name="Shirasu K."/>
        </authorList>
    </citation>
    <scope>NUCLEOTIDE SEQUENCE [LARGE SCALE GENOMIC DNA]</scope>
    <source>
        <strain evidence="2">cv. UVA1</strain>
    </source>
</reference>
<dbReference type="Proteomes" id="UP000325081">
    <property type="component" value="Unassembled WGS sequence"/>
</dbReference>
<dbReference type="EMBL" id="BKCP01004528">
    <property type="protein sequence ID" value="GER31969.1"/>
    <property type="molecule type" value="Genomic_DNA"/>
</dbReference>
<evidence type="ECO:0000313" key="1">
    <source>
        <dbReference type="EMBL" id="GER31969.1"/>
    </source>
</evidence>
<evidence type="ECO:0000313" key="2">
    <source>
        <dbReference type="Proteomes" id="UP000325081"/>
    </source>
</evidence>
<sequence length="115" mass="14100">MRKRDYDKLNIQIHQMYDNMSNNKFKIQDIKTATMLNQDTKRIKSEVHEGFSQNWALAEHYFDNPEPIWDMLRRTFVDVSLEPYPREDFWKMHLDFRPLSSWQPSIGPKRPERQR</sequence>
<gene>
    <name evidence="1" type="ORF">STAS_08017</name>
</gene>
<proteinExistence type="predicted"/>
<organism evidence="1 2">
    <name type="scientific">Striga asiatica</name>
    <name type="common">Asiatic witchweed</name>
    <name type="synonym">Buchnera asiatica</name>
    <dbReference type="NCBI Taxonomy" id="4170"/>
    <lineage>
        <taxon>Eukaryota</taxon>
        <taxon>Viridiplantae</taxon>
        <taxon>Streptophyta</taxon>
        <taxon>Embryophyta</taxon>
        <taxon>Tracheophyta</taxon>
        <taxon>Spermatophyta</taxon>
        <taxon>Magnoliopsida</taxon>
        <taxon>eudicotyledons</taxon>
        <taxon>Gunneridae</taxon>
        <taxon>Pentapetalae</taxon>
        <taxon>asterids</taxon>
        <taxon>lamiids</taxon>
        <taxon>Lamiales</taxon>
        <taxon>Orobanchaceae</taxon>
        <taxon>Buchnereae</taxon>
        <taxon>Striga</taxon>
    </lineage>
</organism>